<protein>
    <submittedName>
        <fullName evidence="5">Heat shock protein Hsp20</fullName>
    </submittedName>
</protein>
<dbReference type="PROSITE" id="PS01031">
    <property type="entry name" value="SHSP"/>
    <property type="match status" value="1"/>
</dbReference>
<comment type="caution">
    <text evidence="5">The sequence shown here is derived from an EMBL/GenBank/DDBJ whole genome shotgun (WGS) entry which is preliminary data.</text>
</comment>
<gene>
    <name evidence="5" type="ORF">SAMN05444412_11734</name>
</gene>
<feature type="domain" description="SHSP" evidence="3">
    <location>
        <begin position="31"/>
        <end position="142"/>
    </location>
</feature>
<dbReference type="Pfam" id="PF00011">
    <property type="entry name" value="HSP20"/>
    <property type="match status" value="1"/>
</dbReference>
<dbReference type="InterPro" id="IPR008978">
    <property type="entry name" value="HSP20-like_chaperone"/>
</dbReference>
<name>A0A1H3TF04_9BACT</name>
<evidence type="ECO:0000313" key="5">
    <source>
        <dbReference type="EMBL" id="SDZ48883.1"/>
    </source>
</evidence>
<reference evidence="5 6" key="1">
    <citation type="submission" date="2016-10" db="EMBL/GenBank/DDBJ databases">
        <authorList>
            <person name="Varghese N."/>
            <person name="Submissions S."/>
        </authorList>
    </citation>
    <scope>NUCLEOTIDE SEQUENCE [LARGE SCALE GENOMIC DNA]</scope>
    <source>
        <strain evidence="5 6">DSM 17997</strain>
    </source>
</reference>
<sequence>MKLVNYNQMVAGNPPTFSSLLDRLFQESIEKKQKTFIPKADIAERKEAFEINVCVPGVKKSDFKIEITEGKLSISGERKMEENLGEKNLLRIETPYGQFQRSFLLPEDILHDKIEALYADGLLKIKIPKAEKTTYKSTIPVN</sequence>
<evidence type="ECO:0000313" key="6">
    <source>
        <dbReference type="Proteomes" id="UP000199663"/>
    </source>
</evidence>
<evidence type="ECO:0000259" key="3">
    <source>
        <dbReference type="PROSITE" id="PS01031"/>
    </source>
</evidence>
<dbReference type="InterPro" id="IPR002068">
    <property type="entry name" value="A-crystallin/Hsp20_dom"/>
</dbReference>
<comment type="similarity">
    <text evidence="1 2">Belongs to the small heat shock protein (HSP20) family.</text>
</comment>
<proteinExistence type="inferred from homology"/>
<keyword evidence="5" id="KW-0346">Stress response</keyword>
<evidence type="ECO:0000259" key="4">
    <source>
        <dbReference type="PROSITE" id="PS51203"/>
    </source>
</evidence>
<dbReference type="PANTHER" id="PTHR11527">
    <property type="entry name" value="HEAT-SHOCK PROTEIN 20 FAMILY MEMBER"/>
    <property type="match status" value="1"/>
</dbReference>
<dbReference type="EMBL" id="FNQC01000017">
    <property type="protein sequence ID" value="SDZ48883.1"/>
    <property type="molecule type" value="Genomic_DNA"/>
</dbReference>
<dbReference type="RefSeq" id="WP_019599942.1">
    <property type="nucleotide sequence ID" value="NZ_FNQC01000017.1"/>
</dbReference>
<dbReference type="CDD" id="cd06464">
    <property type="entry name" value="ACD_sHsps-like"/>
    <property type="match status" value="1"/>
</dbReference>
<dbReference type="Proteomes" id="UP000199663">
    <property type="component" value="Unassembled WGS sequence"/>
</dbReference>
<dbReference type="PROSITE" id="PS51203">
    <property type="entry name" value="CS"/>
    <property type="match status" value="1"/>
</dbReference>
<keyword evidence="6" id="KW-1185">Reference proteome</keyword>
<dbReference type="InterPro" id="IPR031107">
    <property type="entry name" value="Small_HSP"/>
</dbReference>
<organism evidence="5 6">
    <name type="scientific">Rhodonellum ikkaensis</name>
    <dbReference type="NCBI Taxonomy" id="336829"/>
    <lineage>
        <taxon>Bacteria</taxon>
        <taxon>Pseudomonadati</taxon>
        <taxon>Bacteroidota</taxon>
        <taxon>Cytophagia</taxon>
        <taxon>Cytophagales</taxon>
        <taxon>Cytophagaceae</taxon>
        <taxon>Rhodonellum</taxon>
    </lineage>
</organism>
<accession>A0A1H3TF04</accession>
<dbReference type="Gene3D" id="2.60.40.790">
    <property type="match status" value="1"/>
</dbReference>
<dbReference type="InterPro" id="IPR007052">
    <property type="entry name" value="CS_dom"/>
</dbReference>
<dbReference type="SUPFAM" id="SSF49764">
    <property type="entry name" value="HSP20-like chaperones"/>
    <property type="match status" value="1"/>
</dbReference>
<evidence type="ECO:0000256" key="1">
    <source>
        <dbReference type="PROSITE-ProRule" id="PRU00285"/>
    </source>
</evidence>
<evidence type="ECO:0000256" key="2">
    <source>
        <dbReference type="RuleBase" id="RU003616"/>
    </source>
</evidence>
<feature type="domain" description="CS" evidence="4">
    <location>
        <begin position="35"/>
        <end position="140"/>
    </location>
</feature>